<comment type="caution">
    <text evidence="2">The sequence shown here is derived from an EMBL/GenBank/DDBJ whole genome shotgun (WGS) entry which is preliminary data.</text>
</comment>
<evidence type="ECO:0000313" key="3">
    <source>
        <dbReference type="Proteomes" id="UP001595765"/>
    </source>
</evidence>
<feature type="transmembrane region" description="Helical" evidence="1">
    <location>
        <begin position="48"/>
        <end position="67"/>
    </location>
</feature>
<dbReference type="EMBL" id="JBHSBB010000029">
    <property type="protein sequence ID" value="MFC4035679.1"/>
    <property type="molecule type" value="Genomic_DNA"/>
</dbReference>
<organism evidence="2 3">
    <name type="scientific">Streptomyces polygonati</name>
    <dbReference type="NCBI Taxonomy" id="1617087"/>
    <lineage>
        <taxon>Bacteria</taxon>
        <taxon>Bacillati</taxon>
        <taxon>Actinomycetota</taxon>
        <taxon>Actinomycetes</taxon>
        <taxon>Kitasatosporales</taxon>
        <taxon>Streptomycetaceae</taxon>
        <taxon>Streptomyces</taxon>
    </lineage>
</organism>
<keyword evidence="1" id="KW-1133">Transmembrane helix</keyword>
<gene>
    <name evidence="2" type="ORF">ACFO3J_30040</name>
</gene>
<keyword evidence="1" id="KW-0812">Transmembrane</keyword>
<keyword evidence="1" id="KW-0472">Membrane</keyword>
<name>A0ABV8HXL9_9ACTN</name>
<protein>
    <submittedName>
        <fullName evidence="2">Uncharacterized protein</fullName>
    </submittedName>
</protein>
<accession>A0ABV8HXL9</accession>
<evidence type="ECO:0000256" key="1">
    <source>
        <dbReference type="SAM" id="Phobius"/>
    </source>
</evidence>
<evidence type="ECO:0000313" key="2">
    <source>
        <dbReference type="EMBL" id="MFC4035679.1"/>
    </source>
</evidence>
<keyword evidence="3" id="KW-1185">Reference proteome</keyword>
<sequence>MNDWLRARNGWTILLIMWGFTLTGGLLGEARSLMVFVHHPAASVTSNLPWVLGGSLAVALGSTAGMLRRRRRQG</sequence>
<proteinExistence type="predicted"/>
<reference evidence="3" key="1">
    <citation type="journal article" date="2019" name="Int. J. Syst. Evol. Microbiol.">
        <title>The Global Catalogue of Microorganisms (GCM) 10K type strain sequencing project: providing services to taxonomists for standard genome sequencing and annotation.</title>
        <authorList>
            <consortium name="The Broad Institute Genomics Platform"/>
            <consortium name="The Broad Institute Genome Sequencing Center for Infectious Disease"/>
            <person name="Wu L."/>
            <person name="Ma J."/>
        </authorList>
    </citation>
    <scope>NUCLEOTIDE SEQUENCE [LARGE SCALE GENOMIC DNA]</scope>
    <source>
        <strain evidence="3">CGMCC 4.7237</strain>
    </source>
</reference>
<dbReference type="RefSeq" id="WP_386436046.1">
    <property type="nucleotide sequence ID" value="NZ_JBHSBB010000029.1"/>
</dbReference>
<feature type="transmembrane region" description="Helical" evidence="1">
    <location>
        <begin position="12"/>
        <end position="28"/>
    </location>
</feature>
<dbReference type="Proteomes" id="UP001595765">
    <property type="component" value="Unassembled WGS sequence"/>
</dbReference>